<dbReference type="SUPFAM" id="SSF109854">
    <property type="entry name" value="DinB/YfiT-like putative metalloenzymes"/>
    <property type="match status" value="1"/>
</dbReference>
<dbReference type="GO" id="GO:0046872">
    <property type="term" value="F:metal ion binding"/>
    <property type="evidence" value="ECO:0007669"/>
    <property type="project" value="UniProtKB-KW"/>
</dbReference>
<sequence length="174" mass="20165">MENNQIKQQVNHAVEGFTSSASILNHWQGHRRLTRLVIEAFPEEELFNYAIGGMRPFAVMVHEMISIADAGIQDLFHNTSTPLAELSHHSGKCFACTKEEVLNLWDDVTHKIDTLWPLVPQQRFHEMMLAFGKFEGITSDLVLYWIDNEIHHRGQGYVYLRSLEIEPPAFWARY</sequence>
<dbReference type="InterPro" id="IPR007837">
    <property type="entry name" value="DinB"/>
</dbReference>
<dbReference type="RefSeq" id="WP_094571005.1">
    <property type="nucleotide sequence ID" value="NZ_CP022743.1"/>
</dbReference>
<accession>A0A223NYN6</accession>
<dbReference type="Gene3D" id="1.20.120.450">
    <property type="entry name" value="dinb family like domain"/>
    <property type="match status" value="1"/>
</dbReference>
<evidence type="ECO:0000313" key="5">
    <source>
        <dbReference type="Proteomes" id="UP000215002"/>
    </source>
</evidence>
<evidence type="ECO:0000256" key="3">
    <source>
        <dbReference type="PIRSR" id="PIRSR607837-1"/>
    </source>
</evidence>
<protein>
    <submittedName>
        <fullName evidence="4">Damage-inducible protein DinB</fullName>
    </submittedName>
</protein>
<proteinExistence type="inferred from homology"/>
<evidence type="ECO:0000313" key="4">
    <source>
        <dbReference type="EMBL" id="ASU34681.1"/>
    </source>
</evidence>
<evidence type="ECO:0000256" key="2">
    <source>
        <dbReference type="ARBA" id="ARBA00022723"/>
    </source>
</evidence>
<reference evidence="4 5" key="1">
    <citation type="submission" date="2017-08" db="EMBL/GenBank/DDBJ databases">
        <title>Complete genome sequence of Mucilaginibacter sp. strain BJC16-A31.</title>
        <authorList>
            <consortium name="Henan University of Science and Technology"/>
            <person name="You X."/>
        </authorList>
    </citation>
    <scope>NUCLEOTIDE SEQUENCE [LARGE SCALE GENOMIC DNA]</scope>
    <source>
        <strain evidence="4 5">BJC16-A31</strain>
    </source>
</reference>
<keyword evidence="5" id="KW-1185">Reference proteome</keyword>
<name>A0A223NYN6_9SPHI</name>
<dbReference type="KEGG" id="muc:MuYL_2794"/>
<dbReference type="OrthoDB" id="119432at2"/>
<evidence type="ECO:0000256" key="1">
    <source>
        <dbReference type="ARBA" id="ARBA00008635"/>
    </source>
</evidence>
<dbReference type="EMBL" id="CP022743">
    <property type="protein sequence ID" value="ASU34681.1"/>
    <property type="molecule type" value="Genomic_DNA"/>
</dbReference>
<dbReference type="AlphaFoldDB" id="A0A223NYN6"/>
<comment type="similarity">
    <text evidence="1">Belongs to the DinB family.</text>
</comment>
<dbReference type="Proteomes" id="UP000215002">
    <property type="component" value="Chromosome"/>
</dbReference>
<organism evidence="4 5">
    <name type="scientific">Mucilaginibacter xinganensis</name>
    <dbReference type="NCBI Taxonomy" id="1234841"/>
    <lineage>
        <taxon>Bacteria</taxon>
        <taxon>Pseudomonadati</taxon>
        <taxon>Bacteroidota</taxon>
        <taxon>Sphingobacteriia</taxon>
        <taxon>Sphingobacteriales</taxon>
        <taxon>Sphingobacteriaceae</taxon>
        <taxon>Mucilaginibacter</taxon>
    </lineage>
</organism>
<dbReference type="Pfam" id="PF05163">
    <property type="entry name" value="DinB"/>
    <property type="match status" value="1"/>
</dbReference>
<dbReference type="InterPro" id="IPR034660">
    <property type="entry name" value="DinB/YfiT-like"/>
</dbReference>
<gene>
    <name evidence="4" type="ORF">MuYL_2794</name>
</gene>
<feature type="binding site" evidence="3">
    <location>
        <position position="152"/>
    </location>
    <ligand>
        <name>a divalent metal cation</name>
        <dbReference type="ChEBI" id="CHEBI:60240"/>
    </ligand>
</feature>
<keyword evidence="2 3" id="KW-0479">Metal-binding</keyword>